<organism evidence="1">
    <name type="scientific">Daucus carota subsp. sativus</name>
    <name type="common">Carrot</name>
    <dbReference type="NCBI Taxonomy" id="79200"/>
    <lineage>
        <taxon>Eukaryota</taxon>
        <taxon>Viridiplantae</taxon>
        <taxon>Streptophyta</taxon>
        <taxon>Embryophyta</taxon>
        <taxon>Tracheophyta</taxon>
        <taxon>Spermatophyta</taxon>
        <taxon>Magnoliopsida</taxon>
        <taxon>eudicotyledons</taxon>
        <taxon>Gunneridae</taxon>
        <taxon>Pentapetalae</taxon>
        <taxon>asterids</taxon>
        <taxon>campanulids</taxon>
        <taxon>Apiales</taxon>
        <taxon>Apiaceae</taxon>
        <taxon>Apioideae</taxon>
        <taxon>Scandiceae</taxon>
        <taxon>Daucinae</taxon>
        <taxon>Daucus</taxon>
        <taxon>Daucus sect. Daucus</taxon>
    </lineage>
</organism>
<dbReference type="Gramene" id="KZN05328">
    <property type="protein sequence ID" value="KZN05328"/>
    <property type="gene ID" value="DCAR_006165"/>
</dbReference>
<dbReference type="AlphaFoldDB" id="A0A166DJJ6"/>
<accession>A0A166DJJ6</accession>
<proteinExistence type="predicted"/>
<evidence type="ECO:0000313" key="1">
    <source>
        <dbReference type="EMBL" id="KZN05328.1"/>
    </source>
</evidence>
<gene>
    <name evidence="1" type="ORF">DCAR_006165</name>
</gene>
<name>A0A166DJJ6_DAUCS</name>
<sequence>MFSNTGVWTENFEYGAEMQDYCYNGHFIRCDGKLNKPPKGKHWQEESLSIILFNRTMHLVHLCVTPTYFKSTQIKLVDISPLYPSSKVYGQMSPSLGLFMMPSTNHHSESKTFLH</sequence>
<protein>
    <submittedName>
        <fullName evidence="1">Uncharacterized protein</fullName>
    </submittedName>
</protein>
<dbReference type="EMBL" id="LNRQ01000002">
    <property type="protein sequence ID" value="KZN05328.1"/>
    <property type="molecule type" value="Genomic_DNA"/>
</dbReference>
<reference evidence="1" key="1">
    <citation type="journal article" date="2016" name="Nat. Genet.">
        <title>A high-quality carrot genome assembly provides new insights into carotenoid accumulation and asterid genome evolution.</title>
        <authorList>
            <person name="Iorizzo M."/>
            <person name="Ellison S."/>
            <person name="Senalik D."/>
            <person name="Zeng P."/>
            <person name="Satapoomin P."/>
            <person name="Huang J."/>
            <person name="Bowman M."/>
            <person name="Iovene M."/>
            <person name="Sanseverino W."/>
            <person name="Cavagnaro P."/>
            <person name="Yildiz M."/>
            <person name="Macko-Podgorni A."/>
            <person name="Moranska E."/>
            <person name="Grzebelus E."/>
            <person name="Grzebelus D."/>
            <person name="Ashrafi H."/>
            <person name="Zheng Z."/>
            <person name="Cheng S."/>
            <person name="Spooner D."/>
            <person name="Van Deynze A."/>
            <person name="Simon P."/>
        </authorList>
    </citation>
    <scope>NUCLEOTIDE SEQUENCE [LARGE SCALE GENOMIC DNA]</scope>
    <source>
        <tissue evidence="1">Leaf</tissue>
    </source>
</reference>
<comment type="caution">
    <text evidence="1">The sequence shown here is derived from an EMBL/GenBank/DDBJ whole genome shotgun (WGS) entry which is preliminary data.</text>
</comment>